<comment type="similarity">
    <text evidence="2">Belongs to the short-chain dehydrogenases/reductases (SDR) family. FabI subfamily.</text>
</comment>
<evidence type="ECO:0000256" key="2">
    <source>
        <dbReference type="ARBA" id="ARBA00009233"/>
    </source>
</evidence>
<accession>X0WYY3</accession>
<dbReference type="Pfam" id="PF13561">
    <property type="entry name" value="adh_short_C2"/>
    <property type="match status" value="1"/>
</dbReference>
<dbReference type="GO" id="GO:0006633">
    <property type="term" value="P:fatty acid biosynthetic process"/>
    <property type="evidence" value="ECO:0007669"/>
    <property type="project" value="UniProtKB-KW"/>
</dbReference>
<dbReference type="AlphaFoldDB" id="X0WYY3"/>
<keyword evidence="4" id="KW-0276">Fatty acid metabolism</keyword>
<comment type="pathway">
    <text evidence="1">Lipid metabolism.</text>
</comment>
<evidence type="ECO:0000313" key="8">
    <source>
        <dbReference type="EMBL" id="GAG36159.1"/>
    </source>
</evidence>
<organism evidence="8">
    <name type="scientific">marine sediment metagenome</name>
    <dbReference type="NCBI Taxonomy" id="412755"/>
    <lineage>
        <taxon>unclassified sequences</taxon>
        <taxon>metagenomes</taxon>
        <taxon>ecological metagenomes</taxon>
    </lineage>
</organism>
<dbReference type="CDD" id="cd05372">
    <property type="entry name" value="ENR_SDR"/>
    <property type="match status" value="1"/>
</dbReference>
<dbReference type="InterPro" id="IPR036291">
    <property type="entry name" value="NAD(P)-bd_dom_sf"/>
</dbReference>
<evidence type="ECO:0000256" key="5">
    <source>
        <dbReference type="ARBA" id="ARBA00023002"/>
    </source>
</evidence>
<sequence>WGITQAFHEQGAKIGISYAGEVLERRVRPLAESIGCTFVEECDVAEDDQIDAVTERAVEEFGEIDILVHAIGFANRDELNGPYYNTSREGFRMAMDISVYSFTALARSFQPYFREGGSLLTLTYYGSEKVSPHYNVMGVAKAALEASVRYLAYDFGKQGVRVNAVSAGPVRTLAAAGVAGFKDMYRRFPEIAPLHQPITIEDVGGAAVFLCSDLAAKTTGEVVYVDSGYNILGIPESID</sequence>
<reference evidence="8" key="1">
    <citation type="journal article" date="2014" name="Front. Microbiol.">
        <title>High frequency of phylogenetically diverse reductive dehalogenase-homologous genes in deep subseafloor sedimentary metagenomes.</title>
        <authorList>
            <person name="Kawai M."/>
            <person name="Futagami T."/>
            <person name="Toyoda A."/>
            <person name="Takaki Y."/>
            <person name="Nishi S."/>
            <person name="Hori S."/>
            <person name="Arai W."/>
            <person name="Tsubouchi T."/>
            <person name="Morono Y."/>
            <person name="Uchiyama I."/>
            <person name="Ito T."/>
            <person name="Fujiyama A."/>
            <person name="Inagaki F."/>
            <person name="Takami H."/>
        </authorList>
    </citation>
    <scope>NUCLEOTIDE SEQUENCE</scope>
    <source>
        <strain evidence="8">Expedition CK06-06</strain>
    </source>
</reference>
<dbReference type="Gene3D" id="3.40.50.720">
    <property type="entry name" value="NAD(P)-binding Rossmann-like Domain"/>
    <property type="match status" value="1"/>
</dbReference>
<dbReference type="EMBL" id="BARS01048407">
    <property type="protein sequence ID" value="GAG36159.1"/>
    <property type="molecule type" value="Genomic_DNA"/>
</dbReference>
<dbReference type="InterPro" id="IPR002347">
    <property type="entry name" value="SDR_fam"/>
</dbReference>
<name>X0WYY3_9ZZZZ</name>
<proteinExistence type="inferred from homology"/>
<keyword evidence="5" id="KW-0560">Oxidoreductase</keyword>
<dbReference type="PIRSF" id="PIRSF000094">
    <property type="entry name" value="Enoyl-ACP_rdct"/>
    <property type="match status" value="1"/>
</dbReference>
<keyword evidence="7" id="KW-0275">Fatty acid biosynthesis</keyword>
<dbReference type="PANTHER" id="PTHR43159">
    <property type="entry name" value="ENOYL-[ACYL-CARRIER-PROTEIN] REDUCTASE"/>
    <property type="match status" value="1"/>
</dbReference>
<dbReference type="SUPFAM" id="SSF51735">
    <property type="entry name" value="NAD(P)-binding Rossmann-fold domains"/>
    <property type="match status" value="1"/>
</dbReference>
<gene>
    <name evidence="8" type="ORF">S01H1_72560</name>
</gene>
<protein>
    <submittedName>
        <fullName evidence="8">Uncharacterized protein</fullName>
    </submittedName>
</protein>
<evidence type="ECO:0000256" key="3">
    <source>
        <dbReference type="ARBA" id="ARBA00022516"/>
    </source>
</evidence>
<dbReference type="InterPro" id="IPR014358">
    <property type="entry name" value="Enoyl-ACP_Rdtase_NADH"/>
</dbReference>
<evidence type="ECO:0000256" key="4">
    <source>
        <dbReference type="ARBA" id="ARBA00022832"/>
    </source>
</evidence>
<keyword evidence="6" id="KW-0443">Lipid metabolism</keyword>
<evidence type="ECO:0000256" key="1">
    <source>
        <dbReference type="ARBA" id="ARBA00005189"/>
    </source>
</evidence>
<dbReference type="PRINTS" id="PR00081">
    <property type="entry name" value="GDHRDH"/>
</dbReference>
<dbReference type="PANTHER" id="PTHR43159:SF2">
    <property type="entry name" value="ENOYL-[ACYL-CARRIER-PROTEIN] REDUCTASE [NADH], CHLOROPLASTIC"/>
    <property type="match status" value="1"/>
</dbReference>
<evidence type="ECO:0000256" key="7">
    <source>
        <dbReference type="ARBA" id="ARBA00023160"/>
    </source>
</evidence>
<keyword evidence="3" id="KW-0444">Lipid biosynthesis</keyword>
<dbReference type="GO" id="GO:0004318">
    <property type="term" value="F:enoyl-[acyl-carrier-protein] reductase (NADH) activity"/>
    <property type="evidence" value="ECO:0007669"/>
    <property type="project" value="InterPro"/>
</dbReference>
<feature type="non-terminal residue" evidence="8">
    <location>
        <position position="1"/>
    </location>
</feature>
<evidence type="ECO:0000256" key="6">
    <source>
        <dbReference type="ARBA" id="ARBA00023098"/>
    </source>
</evidence>
<dbReference type="Gene3D" id="1.10.8.400">
    <property type="entry name" value="Enoyl acyl carrier protein reductase"/>
    <property type="match status" value="1"/>
</dbReference>
<comment type="caution">
    <text evidence="8">The sequence shown here is derived from an EMBL/GenBank/DDBJ whole genome shotgun (WGS) entry which is preliminary data.</text>
</comment>